<dbReference type="EMBL" id="ACJD01000006">
    <property type="protein sequence ID" value="EEH13392.1"/>
    <property type="molecule type" value="Genomic_DNA"/>
</dbReference>
<dbReference type="NCBIfam" id="NF006074">
    <property type="entry name" value="PRK08220.1"/>
    <property type="match status" value="1"/>
</dbReference>
<evidence type="ECO:0000256" key="3">
    <source>
        <dbReference type="ARBA" id="ARBA00023002"/>
    </source>
</evidence>
<accession>C0G8X8</accession>
<evidence type="ECO:0000313" key="11">
    <source>
        <dbReference type="Proteomes" id="UP000003678"/>
    </source>
</evidence>
<evidence type="ECO:0000256" key="2">
    <source>
        <dbReference type="ARBA" id="ARBA00006484"/>
    </source>
</evidence>
<comment type="pathway">
    <text evidence="1">Siderophore biosynthesis.</text>
</comment>
<name>C0G8X8_9HYPH</name>
<dbReference type="InterPro" id="IPR020904">
    <property type="entry name" value="Sc_DH/Rdtase_CS"/>
</dbReference>
<dbReference type="SUPFAM" id="SSF51735">
    <property type="entry name" value="NAD(P)-binding Rossmann-fold domains"/>
    <property type="match status" value="1"/>
</dbReference>
<sequence>MGPDRNKAEGSRLMVEAKSYPASWRFAGKRVIVTGAAQGIGRRVAERFLAEGATVIGLDRQAGEADAPFRLIRLDITDAAEVRAVSDGLKAEGKPLDILVNVAGVLKLGNSDRLSAEDWKTCMDVNASGPFHLLSQWVPVFRDQRHGAIVNVASNAAHVPRLNMAAYCASKAALASFSHCVALELAPYGVRCNVVSPGSTRTAMLGAMLNDPSGEAQLVRGLPEQFKLGIPLGKIAMPDDIANVILFLASDQAGHVTMQDIVVDGGATLGA</sequence>
<dbReference type="GO" id="GO:0008667">
    <property type="term" value="F:2,3-dihydro-2,3-dihydroxybenzoate dehydrogenase activity"/>
    <property type="evidence" value="ECO:0007669"/>
    <property type="project" value="UniProtKB-UniRule"/>
</dbReference>
<dbReference type="PANTHER" id="PTHR24321:SF13">
    <property type="entry name" value="2,3-DIHYDRO-2,3-DIHYDROXYBENZOATE DEHYDROGENASE"/>
    <property type="match status" value="1"/>
</dbReference>
<evidence type="ECO:0000256" key="4">
    <source>
        <dbReference type="ARBA" id="ARBA00023027"/>
    </source>
</evidence>
<evidence type="ECO:0000313" key="10">
    <source>
        <dbReference type="EMBL" id="EEH13392.1"/>
    </source>
</evidence>
<organism evidence="10 11">
    <name type="scientific">Brucella ceti str. Cudo</name>
    <dbReference type="NCBI Taxonomy" id="595497"/>
    <lineage>
        <taxon>Bacteria</taxon>
        <taxon>Pseudomonadati</taxon>
        <taxon>Pseudomonadota</taxon>
        <taxon>Alphaproteobacteria</taxon>
        <taxon>Hyphomicrobiales</taxon>
        <taxon>Brucellaceae</taxon>
        <taxon>Brucella/Ochrobactrum group</taxon>
        <taxon>Brucella</taxon>
    </lineage>
</organism>
<dbReference type="Proteomes" id="UP000003678">
    <property type="component" value="Unassembled WGS sequence"/>
</dbReference>
<keyword evidence="4" id="KW-0520">NAD</keyword>
<dbReference type="InterPro" id="IPR003560">
    <property type="entry name" value="DHB_DH"/>
</dbReference>
<keyword evidence="3" id="KW-0560">Oxidoreductase</keyword>
<comment type="catalytic activity">
    <reaction evidence="5">
        <text>(2S,3S)-2,3-dihydroxy-2,3-dihydrobenzoate + NAD(+) = 2,3-dihydroxybenzoate + NADH + H(+)</text>
        <dbReference type="Rhea" id="RHEA:23824"/>
        <dbReference type="ChEBI" id="CHEBI:15378"/>
        <dbReference type="ChEBI" id="CHEBI:36654"/>
        <dbReference type="ChEBI" id="CHEBI:57540"/>
        <dbReference type="ChEBI" id="CHEBI:57945"/>
        <dbReference type="ChEBI" id="CHEBI:58764"/>
        <dbReference type="EC" id="1.3.1.28"/>
    </reaction>
</comment>
<evidence type="ECO:0000256" key="7">
    <source>
        <dbReference type="ARBA" id="ARBA00067530"/>
    </source>
</evidence>
<evidence type="ECO:0000256" key="5">
    <source>
        <dbReference type="ARBA" id="ARBA00052874"/>
    </source>
</evidence>
<dbReference type="GO" id="GO:0019290">
    <property type="term" value="P:siderophore biosynthetic process"/>
    <property type="evidence" value="ECO:0007669"/>
    <property type="project" value="InterPro"/>
</dbReference>
<feature type="domain" description="Ketoreductase" evidence="9">
    <location>
        <begin position="29"/>
        <end position="198"/>
    </location>
</feature>
<dbReference type="EC" id="1.3.1.28" evidence="6 8"/>
<dbReference type="PROSITE" id="PS00061">
    <property type="entry name" value="ADH_SHORT"/>
    <property type="match status" value="1"/>
</dbReference>
<dbReference type="Gene3D" id="3.40.50.720">
    <property type="entry name" value="NAD(P)-binding Rossmann-like Domain"/>
    <property type="match status" value="1"/>
</dbReference>
<protein>
    <recommendedName>
        <fullName evidence="7 8">2,3-dihydro-2,3-dihydroxybenzoate dehydrogenase</fullName>
        <ecNumber evidence="6 8">1.3.1.28</ecNumber>
    </recommendedName>
</protein>
<dbReference type="NCBIfam" id="TIGR04316">
    <property type="entry name" value="dhbA_paeA"/>
    <property type="match status" value="1"/>
</dbReference>
<evidence type="ECO:0000259" key="9">
    <source>
        <dbReference type="SMART" id="SM00822"/>
    </source>
</evidence>
<dbReference type="InterPro" id="IPR036291">
    <property type="entry name" value="NAD(P)-bd_dom_sf"/>
</dbReference>
<dbReference type="SMART" id="SM00822">
    <property type="entry name" value="PKS_KR"/>
    <property type="match status" value="1"/>
</dbReference>
<dbReference type="CDD" id="cd05331">
    <property type="entry name" value="DH-DHB-DH_SDR_c"/>
    <property type="match status" value="1"/>
</dbReference>
<proteinExistence type="inferred from homology"/>
<dbReference type="PANTHER" id="PTHR24321">
    <property type="entry name" value="DEHYDROGENASES, SHORT CHAIN"/>
    <property type="match status" value="1"/>
</dbReference>
<comment type="caution">
    <text evidence="10">The sequence shown here is derived from an EMBL/GenBank/DDBJ whole genome shotgun (WGS) entry which is preliminary data.</text>
</comment>
<dbReference type="PRINTS" id="PR00080">
    <property type="entry name" value="SDRFAMILY"/>
</dbReference>
<dbReference type="PRINTS" id="PR01397">
    <property type="entry name" value="DHBDHDRGNASE"/>
</dbReference>
<dbReference type="InterPro" id="IPR002347">
    <property type="entry name" value="SDR_fam"/>
</dbReference>
<evidence type="ECO:0000256" key="8">
    <source>
        <dbReference type="NCBIfam" id="TIGR04316"/>
    </source>
</evidence>
<evidence type="ECO:0000256" key="6">
    <source>
        <dbReference type="ARBA" id="ARBA00066334"/>
    </source>
</evidence>
<reference evidence="10 11" key="1">
    <citation type="submission" date="2009-03" db="EMBL/GenBank/DDBJ databases">
        <authorList>
            <person name="Setubal J.C."/>
            <person name="Boyle S."/>
            <person name="Crasta O.R."/>
            <person name="Gillespie J.J."/>
            <person name="Kenyon R.W."/>
            <person name="Lu J."/>
            <person name="Mane S."/>
            <person name="Nagrani S."/>
            <person name="Shallom J.M."/>
            <person name="Shallom S."/>
            <person name="Shukla M."/>
            <person name="Snyder E.E."/>
            <person name="Sobral B.W."/>
            <person name="Wattam A.R."/>
            <person name="Will R."/>
            <person name="Williams K."/>
            <person name="Yoo H."/>
            <person name="Bruce D.H."/>
            <person name="Detter C."/>
            <person name="Munk C."/>
            <person name="Brettin T.S."/>
            <person name="Ficht T."/>
        </authorList>
    </citation>
    <scope>NUCLEOTIDE SEQUENCE [LARGE SCALE GENOMIC DNA]</scope>
    <source>
        <strain evidence="10 11">Cudo</strain>
    </source>
</reference>
<dbReference type="InterPro" id="IPR057326">
    <property type="entry name" value="KR_dom"/>
</dbReference>
<dbReference type="Pfam" id="PF13561">
    <property type="entry name" value="adh_short_C2"/>
    <property type="match status" value="1"/>
</dbReference>
<evidence type="ECO:0000256" key="1">
    <source>
        <dbReference type="ARBA" id="ARBA00004924"/>
    </source>
</evidence>
<dbReference type="FunFam" id="3.40.50.720:FF:000160">
    <property type="entry name" value="2,3-dihydro-2,3-dihydroxybenzoate dehydrogenase"/>
    <property type="match status" value="1"/>
</dbReference>
<comment type="similarity">
    <text evidence="2">Belongs to the short-chain dehydrogenases/reductases (SDR) family.</text>
</comment>
<dbReference type="AlphaFoldDB" id="C0G8X8"/>
<gene>
    <name evidence="10" type="ORF">BCETI_6000328</name>
</gene>